<organism evidence="4 6">
    <name type="scientific">Pseudomonas frederiksbergensis</name>
    <dbReference type="NCBI Taxonomy" id="104087"/>
    <lineage>
        <taxon>Bacteria</taxon>
        <taxon>Pseudomonadati</taxon>
        <taxon>Pseudomonadota</taxon>
        <taxon>Gammaproteobacteria</taxon>
        <taxon>Pseudomonadales</taxon>
        <taxon>Pseudomonadaceae</taxon>
        <taxon>Pseudomonas</taxon>
    </lineage>
</organism>
<evidence type="ECO:0000313" key="5">
    <source>
        <dbReference type="Proteomes" id="UP000218385"/>
    </source>
</evidence>
<dbReference type="GO" id="GO:0030153">
    <property type="term" value="P:bacteriocin immunity"/>
    <property type="evidence" value="ECO:0007669"/>
    <property type="project" value="UniProtKB-KW"/>
</dbReference>
<name>A0A291AGR7_9PSED</name>
<dbReference type="InterPro" id="IPR000290">
    <property type="entry name" value="Colicin_pyocin"/>
</dbReference>
<proteinExistence type="inferred from homology"/>
<dbReference type="Proteomes" id="UP000239687">
    <property type="component" value="Unassembled WGS sequence"/>
</dbReference>
<dbReference type="EMBL" id="PUIN01000006">
    <property type="protein sequence ID" value="PQP04054.1"/>
    <property type="molecule type" value="Genomic_DNA"/>
</dbReference>
<dbReference type="Pfam" id="PF01320">
    <property type="entry name" value="Colicin_Pyocin"/>
    <property type="match status" value="1"/>
</dbReference>
<keyword evidence="2" id="KW-0079">Bacteriocin immunity</keyword>
<dbReference type="GO" id="GO:0015643">
    <property type="term" value="F:toxic substance binding"/>
    <property type="evidence" value="ECO:0007669"/>
    <property type="project" value="InterPro"/>
</dbReference>
<accession>A0A291AGR7</accession>
<reference evidence="4 6" key="2">
    <citation type="submission" date="2018-02" db="EMBL/GenBank/DDBJ databases">
        <title>Draft genome sequencing of Pseudomonas frederiksbergensis 11-D3.</title>
        <authorList>
            <person name="Zheng B.-X."/>
        </authorList>
    </citation>
    <scope>NUCLEOTIDE SEQUENCE [LARGE SCALE GENOMIC DNA]</scope>
    <source>
        <strain evidence="4 6">11-D3</strain>
    </source>
</reference>
<evidence type="ECO:0000313" key="6">
    <source>
        <dbReference type="Proteomes" id="UP000239687"/>
    </source>
</evidence>
<dbReference type="Gene3D" id="1.10.1200.20">
    <property type="entry name" value="Colicin E immunity protein"/>
    <property type="match status" value="1"/>
</dbReference>
<dbReference type="CDD" id="cd16363">
    <property type="entry name" value="Col_Im_like"/>
    <property type="match status" value="1"/>
</dbReference>
<comment type="similarity">
    <text evidence="1">Belongs to the colicins ColE2/ColE8/ColE9 and pyocins S1/S2 family.</text>
</comment>
<dbReference type="RefSeq" id="WP_032831127.1">
    <property type="nucleotide sequence ID" value="NZ_CP023466.1"/>
</dbReference>
<dbReference type="EMBL" id="CP023466">
    <property type="protein sequence ID" value="ATE77438.1"/>
    <property type="molecule type" value="Genomic_DNA"/>
</dbReference>
<dbReference type="InterPro" id="IPR035900">
    <property type="entry name" value="Colicin_E_sf"/>
</dbReference>
<evidence type="ECO:0000313" key="4">
    <source>
        <dbReference type="EMBL" id="PQP04054.1"/>
    </source>
</evidence>
<evidence type="ECO:0000256" key="2">
    <source>
        <dbReference type="ARBA" id="ARBA00023025"/>
    </source>
</evidence>
<gene>
    <name evidence="4" type="ORF">C5612_12560</name>
    <name evidence="3" type="ORF">CNN82_13765</name>
</gene>
<sequence>MITFKDKLEDYTETEFLLFLREFFENTNNLEGDALNDYTDSLLDHFEAITEHPDRSDVLFYPKEGQEDSPEGIMKVIKEWRALNNKPGFKPE</sequence>
<dbReference type="PRINTS" id="PR01299">
    <property type="entry name" value="PYOCIN"/>
</dbReference>
<dbReference type="SUPFAM" id="SSF47345">
    <property type="entry name" value="Colicin E immunity proteins"/>
    <property type="match status" value="1"/>
</dbReference>
<dbReference type="Proteomes" id="UP000218385">
    <property type="component" value="Chromosome"/>
</dbReference>
<protein>
    <submittedName>
        <fullName evidence="4">Bacteriocin immunity protein</fullName>
    </submittedName>
</protein>
<evidence type="ECO:0000313" key="3">
    <source>
        <dbReference type="EMBL" id="ATE77438.1"/>
    </source>
</evidence>
<reference evidence="3 5" key="1">
    <citation type="submission" date="2017-09" db="EMBL/GenBank/DDBJ databases">
        <title>Complete Genome sequence of Lysobacter capsici KNU-15.</title>
        <authorList>
            <person name="Kim M.-C."/>
            <person name="Yi H."/>
            <person name="Lee D.-W."/>
            <person name="Shin J.-H."/>
        </authorList>
    </citation>
    <scope>NUCLEOTIDE SEQUENCE [LARGE SCALE GENOMIC DNA]</scope>
    <source>
        <strain evidence="3 5">KNU-15</strain>
    </source>
</reference>
<evidence type="ECO:0000256" key="1">
    <source>
        <dbReference type="ARBA" id="ARBA00009346"/>
    </source>
</evidence>
<dbReference type="AlphaFoldDB" id="A0A291AGR7"/>